<keyword evidence="7" id="KW-1185">Reference proteome</keyword>
<evidence type="ECO:0000313" key="6">
    <source>
        <dbReference type="EMBL" id="MBB5014324.1"/>
    </source>
</evidence>
<dbReference type="Gene3D" id="3.40.50.150">
    <property type="entry name" value="Vaccinia Virus protein VP39"/>
    <property type="match status" value="1"/>
</dbReference>
<feature type="active site" description="Proton acceptor" evidence="4">
    <location>
        <position position="158"/>
    </location>
</feature>
<dbReference type="Pfam" id="PF01564">
    <property type="entry name" value="Spermine_synth"/>
    <property type="match status" value="1"/>
</dbReference>
<dbReference type="GO" id="GO:0006596">
    <property type="term" value="P:polyamine biosynthetic process"/>
    <property type="evidence" value="ECO:0007669"/>
    <property type="project" value="UniProtKB-UniRule"/>
</dbReference>
<dbReference type="NCBIfam" id="NF037959">
    <property type="entry name" value="MFS_SpdSyn"/>
    <property type="match status" value="1"/>
</dbReference>
<dbReference type="SUPFAM" id="SSF53335">
    <property type="entry name" value="S-adenosyl-L-methionine-dependent methyltransferases"/>
    <property type="match status" value="1"/>
</dbReference>
<dbReference type="AlphaFoldDB" id="A0A7W7V6U5"/>
<dbReference type="EC" id="2.5.1.16" evidence="6"/>
<feature type="domain" description="PABS" evidence="5">
    <location>
        <begin position="81"/>
        <end position="187"/>
    </location>
</feature>
<dbReference type="PANTHER" id="PTHR43317:SF11">
    <property type="entry name" value="POLYAMINE AMINOPROPYLTRANSFERASE 2"/>
    <property type="match status" value="1"/>
</dbReference>
<protein>
    <submittedName>
        <fullName evidence="6">Spermidine synthase</fullName>
        <ecNumber evidence="6">2.5.1.16</ecNumber>
    </submittedName>
</protein>
<comment type="caution">
    <text evidence="6">The sequence shown here is derived from an EMBL/GenBank/DDBJ whole genome shotgun (WGS) entry which is preliminary data.</text>
</comment>
<evidence type="ECO:0000256" key="1">
    <source>
        <dbReference type="ARBA" id="ARBA00007867"/>
    </source>
</evidence>
<dbReference type="PANTHER" id="PTHR43317">
    <property type="entry name" value="THERMOSPERMINE SYNTHASE ACAULIS5"/>
    <property type="match status" value="1"/>
</dbReference>
<evidence type="ECO:0000313" key="7">
    <source>
        <dbReference type="Proteomes" id="UP000519004"/>
    </source>
</evidence>
<dbReference type="InterPro" id="IPR030374">
    <property type="entry name" value="PABS"/>
</dbReference>
<evidence type="ECO:0000256" key="3">
    <source>
        <dbReference type="ARBA" id="ARBA00023115"/>
    </source>
</evidence>
<dbReference type="GO" id="GO:0004766">
    <property type="term" value="F:spermidine synthase activity"/>
    <property type="evidence" value="ECO:0007669"/>
    <property type="project" value="UniProtKB-EC"/>
</dbReference>
<dbReference type="PROSITE" id="PS51006">
    <property type="entry name" value="PABS_2"/>
    <property type="match status" value="1"/>
</dbReference>
<keyword evidence="3 4" id="KW-0620">Polyamine biosynthesis</keyword>
<keyword evidence="2 4" id="KW-0808">Transferase</keyword>
<accession>A0A7W7V6U5</accession>
<evidence type="ECO:0000259" key="5">
    <source>
        <dbReference type="PROSITE" id="PS51006"/>
    </source>
</evidence>
<name>A0A7W7V6U5_9GAMM</name>
<dbReference type="EMBL" id="JACHHX010000001">
    <property type="protein sequence ID" value="MBB5014324.1"/>
    <property type="molecule type" value="Genomic_DNA"/>
</dbReference>
<gene>
    <name evidence="6" type="ORF">HNQ58_000195</name>
</gene>
<evidence type="ECO:0000256" key="2">
    <source>
        <dbReference type="ARBA" id="ARBA00022679"/>
    </source>
</evidence>
<dbReference type="Proteomes" id="UP000519004">
    <property type="component" value="Unassembled WGS sequence"/>
</dbReference>
<proteinExistence type="inferred from homology"/>
<dbReference type="CDD" id="cd02440">
    <property type="entry name" value="AdoMet_MTases"/>
    <property type="match status" value="1"/>
</dbReference>
<dbReference type="InterPro" id="IPR029063">
    <property type="entry name" value="SAM-dependent_MTases_sf"/>
</dbReference>
<evidence type="ECO:0000256" key="4">
    <source>
        <dbReference type="PROSITE-ProRule" id="PRU00354"/>
    </source>
</evidence>
<organism evidence="6 7">
    <name type="scientific">Rehaibacterium terrae</name>
    <dbReference type="NCBI Taxonomy" id="1341696"/>
    <lineage>
        <taxon>Bacteria</taxon>
        <taxon>Pseudomonadati</taxon>
        <taxon>Pseudomonadota</taxon>
        <taxon>Gammaproteobacteria</taxon>
        <taxon>Lysobacterales</taxon>
        <taxon>Lysobacteraceae</taxon>
        <taxon>Rehaibacterium</taxon>
    </lineage>
</organism>
<comment type="similarity">
    <text evidence="1">Belongs to the spermidine/spermine synthase family.</text>
</comment>
<dbReference type="RefSeq" id="WP_183946914.1">
    <property type="nucleotide sequence ID" value="NZ_JACHHX010000001.1"/>
</dbReference>
<reference evidence="6 7" key="1">
    <citation type="submission" date="2020-08" db="EMBL/GenBank/DDBJ databases">
        <title>Genomic Encyclopedia of Type Strains, Phase IV (KMG-IV): sequencing the most valuable type-strain genomes for metagenomic binning, comparative biology and taxonomic classification.</title>
        <authorList>
            <person name="Goeker M."/>
        </authorList>
    </citation>
    <scope>NUCLEOTIDE SEQUENCE [LARGE SCALE GENOMIC DNA]</scope>
    <source>
        <strain evidence="6 7">DSM 25897</strain>
    </source>
</reference>
<sequence>MADKQSSGWRHWLDVLARRLHGRRTDDAPPHLRKPFIRRGWRYTSLQFTAGEAQSRMLTRRPDVLLIDYTRTMMAALLWQPRPRRVGMVGLGGGSQAKFCYRHLPEARIEVVEINPHVVALRREFRIPDDDARFVVVLDDGARFVAARPGRYDLLLVDGYDETGIPEALSSQRFYDDCRDALADGGVAAFNLYGDDVERHLDRLRRSFGERLLVVGERAMSNRVAFGWRGDPLPAPPFGLPTLLGRLPVGVRAELMPVFERVGAALLAQTAQQR</sequence>